<dbReference type="GO" id="GO:0080044">
    <property type="term" value="F:quercetin 7-O-glucosyltransferase activity"/>
    <property type="evidence" value="ECO:0000318"/>
    <property type="project" value="GO_Central"/>
</dbReference>
<organism evidence="7">
    <name type="scientific">Selaginella moellendorffii</name>
    <name type="common">Spikemoss</name>
    <dbReference type="NCBI Taxonomy" id="88036"/>
    <lineage>
        <taxon>Eukaryota</taxon>
        <taxon>Viridiplantae</taxon>
        <taxon>Streptophyta</taxon>
        <taxon>Embryophyta</taxon>
        <taxon>Tracheophyta</taxon>
        <taxon>Lycopodiopsida</taxon>
        <taxon>Selaginellales</taxon>
        <taxon>Selaginellaceae</taxon>
        <taxon>Selaginella</taxon>
    </lineage>
</organism>
<dbReference type="AlphaFoldDB" id="D8RVT1"/>
<comment type="similarity">
    <text evidence="1 3">Belongs to the UDP-glycosyltransferase family.</text>
</comment>
<protein>
    <recommendedName>
        <fullName evidence="4">Glycosyltransferase</fullName>
        <ecNumber evidence="4">2.4.1.-</ecNumber>
    </recommendedName>
</protein>
<accession>D8RVT1</accession>
<dbReference type="Proteomes" id="UP000001514">
    <property type="component" value="Unassembled WGS sequence"/>
</dbReference>
<dbReference type="PROSITE" id="PS00375">
    <property type="entry name" value="UDPGT"/>
    <property type="match status" value="1"/>
</dbReference>
<keyword evidence="7" id="KW-1185">Reference proteome</keyword>
<dbReference type="Pfam" id="PF26168">
    <property type="entry name" value="Glyco_transf_N"/>
    <property type="match status" value="1"/>
</dbReference>
<dbReference type="PANTHER" id="PTHR11926">
    <property type="entry name" value="GLUCOSYL/GLUCURONOSYL TRANSFERASES"/>
    <property type="match status" value="1"/>
</dbReference>
<dbReference type="EMBL" id="GL377591">
    <property type="protein sequence ID" value="EFJ24012.1"/>
    <property type="molecule type" value="Genomic_DNA"/>
</dbReference>
<dbReference type="FunFam" id="3.40.50.2000:FF:000060">
    <property type="entry name" value="Glycosyltransferase"/>
    <property type="match status" value="1"/>
</dbReference>
<sequence>MAPPHVLAFPFPAQGHINPMILLCRKLASMGFIITFINTRSRHEQEFKKSTALAYRFVSIPDDCLPKHRLGNNLQMFLNAMEGMKQDLEQLVTDMASDPRRPPVTCVLFDAFIGWSQEFCHNLGIARALLWTSSAACLLLCFHLPLLKHLLPAKGRKDIIDFMPGLPSFCASHLPSTLQHEDECDPGFELRIQRFERMKGDVWVFVNSFQEMEEAPLDAARDVNPNCIAVGPLHFDDTVEETQLSISPIEDTSCLEWLDKQAPSSVVYVSFGSVATISYSDAQQIYKGLANSGHAFLWVIRLDLLQGSDEQARNEFLARIQQNEKGLIISWAPQVKVLEHESVGAFLSHCGWNSTLESLSAGVPILCLPCFAEQVFNTAWVVDTLKVGVRIKKAMEAGIHASHVEDMVRFVMGRDHCSGDELRRRAKELRHAAKRNVQPNGSSHANLVNFAKALKLHCDL</sequence>
<dbReference type="FunCoup" id="D8RVT1">
    <property type="interactions" value="371"/>
</dbReference>
<dbReference type="HOGENOM" id="CLU_001724_0_1_1"/>
<dbReference type="GO" id="GO:0005737">
    <property type="term" value="C:cytoplasm"/>
    <property type="evidence" value="ECO:0000318"/>
    <property type="project" value="GO_Central"/>
</dbReference>
<dbReference type="Gramene" id="EFJ24012">
    <property type="protein sequence ID" value="EFJ24012"/>
    <property type="gene ID" value="SELMODRAFT_102843"/>
</dbReference>
<evidence type="ECO:0000313" key="6">
    <source>
        <dbReference type="EMBL" id="EFJ24012.1"/>
    </source>
</evidence>
<dbReference type="PANTHER" id="PTHR11926:SF774">
    <property type="entry name" value="UDP-GLYCOSYLTRANSFERASE 85A1-RELATED"/>
    <property type="match status" value="1"/>
</dbReference>
<evidence type="ECO:0000256" key="3">
    <source>
        <dbReference type="RuleBase" id="RU003718"/>
    </source>
</evidence>
<evidence type="ECO:0000256" key="1">
    <source>
        <dbReference type="ARBA" id="ARBA00009995"/>
    </source>
</evidence>
<dbReference type="InterPro" id="IPR058980">
    <property type="entry name" value="Glyco_transf_N"/>
</dbReference>
<dbReference type="eggNOG" id="KOG1192">
    <property type="taxonomic scope" value="Eukaryota"/>
</dbReference>
<dbReference type="GO" id="GO:0080043">
    <property type="term" value="F:quercetin 3-O-glucosyltransferase activity"/>
    <property type="evidence" value="ECO:0000318"/>
    <property type="project" value="GO_Central"/>
</dbReference>
<dbReference type="InParanoid" id="D8RVT1"/>
<evidence type="ECO:0000256" key="4">
    <source>
        <dbReference type="RuleBase" id="RU362057"/>
    </source>
</evidence>
<dbReference type="Pfam" id="PF00201">
    <property type="entry name" value="UDPGT"/>
    <property type="match status" value="1"/>
</dbReference>
<evidence type="ECO:0000256" key="2">
    <source>
        <dbReference type="ARBA" id="ARBA00022679"/>
    </source>
</evidence>
<dbReference type="SUPFAM" id="SSF53756">
    <property type="entry name" value="UDP-Glycosyltransferase/glycogen phosphorylase"/>
    <property type="match status" value="1"/>
</dbReference>
<evidence type="ECO:0000313" key="7">
    <source>
        <dbReference type="Proteomes" id="UP000001514"/>
    </source>
</evidence>
<dbReference type="InterPro" id="IPR035595">
    <property type="entry name" value="UDP_glycos_trans_CS"/>
</dbReference>
<dbReference type="CDD" id="cd03784">
    <property type="entry name" value="GT1_Gtf-like"/>
    <property type="match status" value="1"/>
</dbReference>
<keyword evidence="2 3" id="KW-0808">Transferase</keyword>
<dbReference type="EC" id="2.4.1.-" evidence="4"/>
<reference evidence="6 7" key="1">
    <citation type="journal article" date="2011" name="Science">
        <title>The Selaginella genome identifies genetic changes associated with the evolution of vascular plants.</title>
        <authorList>
            <person name="Banks J.A."/>
            <person name="Nishiyama T."/>
            <person name="Hasebe M."/>
            <person name="Bowman J.L."/>
            <person name="Gribskov M."/>
            <person name="dePamphilis C."/>
            <person name="Albert V.A."/>
            <person name="Aono N."/>
            <person name="Aoyama T."/>
            <person name="Ambrose B.A."/>
            <person name="Ashton N.W."/>
            <person name="Axtell M.J."/>
            <person name="Barker E."/>
            <person name="Barker M.S."/>
            <person name="Bennetzen J.L."/>
            <person name="Bonawitz N.D."/>
            <person name="Chapple C."/>
            <person name="Cheng C."/>
            <person name="Correa L.G."/>
            <person name="Dacre M."/>
            <person name="DeBarry J."/>
            <person name="Dreyer I."/>
            <person name="Elias M."/>
            <person name="Engstrom E.M."/>
            <person name="Estelle M."/>
            <person name="Feng L."/>
            <person name="Finet C."/>
            <person name="Floyd S.K."/>
            <person name="Frommer W.B."/>
            <person name="Fujita T."/>
            <person name="Gramzow L."/>
            <person name="Gutensohn M."/>
            <person name="Harholt J."/>
            <person name="Hattori M."/>
            <person name="Heyl A."/>
            <person name="Hirai T."/>
            <person name="Hiwatashi Y."/>
            <person name="Ishikawa M."/>
            <person name="Iwata M."/>
            <person name="Karol K.G."/>
            <person name="Koehler B."/>
            <person name="Kolukisaoglu U."/>
            <person name="Kubo M."/>
            <person name="Kurata T."/>
            <person name="Lalonde S."/>
            <person name="Li K."/>
            <person name="Li Y."/>
            <person name="Litt A."/>
            <person name="Lyons E."/>
            <person name="Manning G."/>
            <person name="Maruyama T."/>
            <person name="Michael T.P."/>
            <person name="Mikami K."/>
            <person name="Miyazaki S."/>
            <person name="Morinaga S."/>
            <person name="Murata T."/>
            <person name="Mueller-Roeber B."/>
            <person name="Nelson D.R."/>
            <person name="Obara M."/>
            <person name="Oguri Y."/>
            <person name="Olmstead R.G."/>
            <person name="Onodera N."/>
            <person name="Petersen B.L."/>
            <person name="Pils B."/>
            <person name="Prigge M."/>
            <person name="Rensing S.A."/>
            <person name="Riano-Pachon D.M."/>
            <person name="Roberts A.W."/>
            <person name="Sato Y."/>
            <person name="Scheller H.V."/>
            <person name="Schulz B."/>
            <person name="Schulz C."/>
            <person name="Shakirov E.V."/>
            <person name="Shibagaki N."/>
            <person name="Shinohara N."/>
            <person name="Shippen D.E."/>
            <person name="Soerensen I."/>
            <person name="Sotooka R."/>
            <person name="Sugimoto N."/>
            <person name="Sugita M."/>
            <person name="Sumikawa N."/>
            <person name="Tanurdzic M."/>
            <person name="Theissen G."/>
            <person name="Ulvskov P."/>
            <person name="Wakazuki S."/>
            <person name="Weng J.K."/>
            <person name="Willats W.W."/>
            <person name="Wipf D."/>
            <person name="Wolf P.G."/>
            <person name="Yang L."/>
            <person name="Zimmer A.D."/>
            <person name="Zhu Q."/>
            <person name="Mitros T."/>
            <person name="Hellsten U."/>
            <person name="Loque D."/>
            <person name="Otillar R."/>
            <person name="Salamov A."/>
            <person name="Schmutz J."/>
            <person name="Shapiro H."/>
            <person name="Lindquist E."/>
            <person name="Lucas S."/>
            <person name="Rokhsar D."/>
            <person name="Grigoriev I.V."/>
        </authorList>
    </citation>
    <scope>NUCLEOTIDE SEQUENCE [LARGE SCALE GENOMIC DNA]</scope>
</reference>
<name>D8RVT1_SELML</name>
<feature type="domain" description="Glycosyltransferase N-terminal" evidence="5">
    <location>
        <begin position="6"/>
        <end position="45"/>
    </location>
</feature>
<gene>
    <name evidence="6" type="ORF">SELMODRAFT_102843</name>
</gene>
<evidence type="ECO:0000259" key="5">
    <source>
        <dbReference type="Pfam" id="PF26168"/>
    </source>
</evidence>
<keyword evidence="3" id="KW-0328">Glycosyltransferase</keyword>
<dbReference type="KEGG" id="smo:SELMODRAFT_102843"/>
<proteinExistence type="inferred from homology"/>
<dbReference type="InterPro" id="IPR002213">
    <property type="entry name" value="UDP_glucos_trans"/>
</dbReference>
<dbReference type="Gene3D" id="3.40.50.2000">
    <property type="entry name" value="Glycogen Phosphorylase B"/>
    <property type="match status" value="2"/>
</dbReference>